<feature type="transmembrane region" description="Helical" evidence="3">
    <location>
        <begin position="350"/>
        <end position="371"/>
    </location>
</feature>
<dbReference type="Pfam" id="PF00100">
    <property type="entry name" value="Zona_pellucida"/>
    <property type="match status" value="1"/>
</dbReference>
<name>V9KZQ5_CALMI</name>
<keyword evidence="3" id="KW-0812">Transmembrane</keyword>
<protein>
    <submittedName>
        <fullName evidence="6">Zona pellucida sperm-binding protein 3</fullName>
    </submittedName>
</protein>
<dbReference type="InterPro" id="IPR055356">
    <property type="entry name" value="ZP-N"/>
</dbReference>
<keyword evidence="1" id="KW-1015">Disulfide bond</keyword>
<dbReference type="PANTHER" id="PTHR11576:SF3">
    <property type="entry name" value="SI:CH211-14A17.6-RELATED"/>
    <property type="match status" value="1"/>
</dbReference>
<feature type="chain" id="PRO_5004778692" evidence="4">
    <location>
        <begin position="17"/>
        <end position="381"/>
    </location>
</feature>
<proteinExistence type="evidence at transcript level"/>
<dbReference type="InterPro" id="IPR048290">
    <property type="entry name" value="ZP_chr"/>
</dbReference>
<dbReference type="GO" id="GO:2000344">
    <property type="term" value="P:positive regulation of acrosome reaction"/>
    <property type="evidence" value="ECO:0007669"/>
    <property type="project" value="TreeGrafter"/>
</dbReference>
<keyword evidence="3" id="KW-0472">Membrane</keyword>
<feature type="signal peptide" evidence="4">
    <location>
        <begin position="1"/>
        <end position="16"/>
    </location>
</feature>
<dbReference type="EMBL" id="JW871787">
    <property type="protein sequence ID" value="AFP04305.1"/>
    <property type="molecule type" value="mRNA"/>
</dbReference>
<dbReference type="PRINTS" id="PR00023">
    <property type="entry name" value="ZPELLUCIDA"/>
</dbReference>
<evidence type="ECO:0000256" key="2">
    <source>
        <dbReference type="ARBA" id="ARBA00023180"/>
    </source>
</evidence>
<dbReference type="AlphaFoldDB" id="V9KZQ5"/>
<dbReference type="InterPro" id="IPR055355">
    <property type="entry name" value="ZP-C"/>
</dbReference>
<keyword evidence="3" id="KW-1133">Transmembrane helix</keyword>
<keyword evidence="2" id="KW-0325">Glycoprotein</keyword>
<dbReference type="GO" id="GO:0032190">
    <property type="term" value="F:acrosin binding"/>
    <property type="evidence" value="ECO:0007669"/>
    <property type="project" value="TreeGrafter"/>
</dbReference>
<evidence type="ECO:0000256" key="4">
    <source>
        <dbReference type="SAM" id="SignalP"/>
    </source>
</evidence>
<evidence type="ECO:0000259" key="5">
    <source>
        <dbReference type="PROSITE" id="PS51034"/>
    </source>
</evidence>
<evidence type="ECO:0000256" key="3">
    <source>
        <dbReference type="SAM" id="Phobius"/>
    </source>
</evidence>
<dbReference type="Gene3D" id="2.60.40.4100">
    <property type="entry name" value="Zona pellucida, ZP-C domain"/>
    <property type="match status" value="1"/>
</dbReference>
<dbReference type="Pfam" id="PF23344">
    <property type="entry name" value="ZP-N"/>
    <property type="match status" value="1"/>
</dbReference>
<evidence type="ECO:0000313" key="6">
    <source>
        <dbReference type="EMBL" id="AFP04305.1"/>
    </source>
</evidence>
<dbReference type="SMART" id="SM00241">
    <property type="entry name" value="ZP"/>
    <property type="match status" value="1"/>
</dbReference>
<dbReference type="InterPro" id="IPR042235">
    <property type="entry name" value="ZP-C_dom"/>
</dbReference>
<dbReference type="GO" id="GO:0031012">
    <property type="term" value="C:extracellular matrix"/>
    <property type="evidence" value="ECO:0007669"/>
    <property type="project" value="TreeGrafter"/>
</dbReference>
<dbReference type="PANTHER" id="PTHR11576">
    <property type="entry name" value="ZONA PELLUCIDA SPERM-BINDING PROTEIN 3"/>
    <property type="match status" value="1"/>
</dbReference>
<organism evidence="6">
    <name type="scientific">Callorhinchus milii</name>
    <name type="common">Ghost shark</name>
    <dbReference type="NCBI Taxonomy" id="7868"/>
    <lineage>
        <taxon>Eukaryota</taxon>
        <taxon>Metazoa</taxon>
        <taxon>Chordata</taxon>
        <taxon>Craniata</taxon>
        <taxon>Vertebrata</taxon>
        <taxon>Chondrichthyes</taxon>
        <taxon>Holocephali</taxon>
        <taxon>Chimaeriformes</taxon>
        <taxon>Callorhinchidae</taxon>
        <taxon>Callorhinchus</taxon>
    </lineage>
</organism>
<dbReference type="FunFam" id="2.60.40.4100:FF:000002">
    <property type="entry name" value="Zona pellucida sperm-binding protein 3"/>
    <property type="match status" value="1"/>
</dbReference>
<reference evidence="6" key="1">
    <citation type="journal article" date="2014" name="Nature">
        <title>Elephant shark genome provides unique insights into gnathostome evolution.</title>
        <authorList>
            <consortium name="International Elephant Shark Genome Sequencing Consortium"/>
            <person name="Venkatesh B."/>
            <person name="Lee A.P."/>
            <person name="Ravi V."/>
            <person name="Maurya A.K."/>
            <person name="Lian M.M."/>
            <person name="Swann J.B."/>
            <person name="Ohta Y."/>
            <person name="Flajnik M.F."/>
            <person name="Sutoh Y."/>
            <person name="Kasahara M."/>
            <person name="Hoon S."/>
            <person name="Gangu V."/>
            <person name="Roy S.W."/>
            <person name="Irimia M."/>
            <person name="Korzh V."/>
            <person name="Kondrychyn I."/>
            <person name="Lim Z.W."/>
            <person name="Tay B.H."/>
            <person name="Tohari S."/>
            <person name="Kong K.W."/>
            <person name="Ho S."/>
            <person name="Lorente-Galdos B."/>
            <person name="Quilez J."/>
            <person name="Marques-Bonet T."/>
            <person name="Raney B.J."/>
            <person name="Ingham P.W."/>
            <person name="Tay A."/>
            <person name="Hillier L.W."/>
            <person name="Minx P."/>
            <person name="Boehm T."/>
            <person name="Wilson R.K."/>
            <person name="Brenner S."/>
            <person name="Warren W.C."/>
        </authorList>
    </citation>
    <scope>NUCLEOTIDE SEQUENCE</scope>
    <source>
        <tissue evidence="6">Ovary</tissue>
    </source>
</reference>
<dbReference type="Gene3D" id="2.60.40.3210">
    <property type="entry name" value="Zona pellucida, ZP-N domain"/>
    <property type="match status" value="1"/>
</dbReference>
<keyword evidence="4" id="KW-0732">Signal</keyword>
<evidence type="ECO:0000256" key="1">
    <source>
        <dbReference type="ARBA" id="ARBA00023157"/>
    </source>
</evidence>
<sequence length="381" mass="42399">MLSLGILALLLAIAASAVLQAWQNATSYTCGNNTLTVSVWLRVLGEEMDEDPTSAFTLGGCSPSAFNPNTATIVFHYSLLDCEATRLVSNKEVVYSNKLRYQPQRDQVQPFTRDIQCHYPREMMALPWFSLPMTGSLDGEGSLIFSMKVMADNWDTERQDNVFFLGTLIHLEAAVITSFHQSLRLYVEECTATPAQDPTSSTENYTIITNHGCLIDGKTARSMFLPRINGSRLRFVVEAFTFTNLGEAEVYVHCTVLVWDPSHQPNSTHKACSFDRLTGRWQLLDAPSQSSLCDCCETTCQPAGHRLKRAKEPHELAGLHHVMTVGPLQVHNFRSGSSSSKVEGTVPQRMLTLMACPPLGCLFGILFLSIYKWKNTRTAHP</sequence>
<dbReference type="GO" id="GO:0007339">
    <property type="term" value="P:binding of sperm to zona pellucida"/>
    <property type="evidence" value="ECO:0007669"/>
    <property type="project" value="TreeGrafter"/>
</dbReference>
<dbReference type="GO" id="GO:0035803">
    <property type="term" value="P:egg coat formation"/>
    <property type="evidence" value="ECO:0007669"/>
    <property type="project" value="TreeGrafter"/>
</dbReference>
<feature type="domain" description="ZP" evidence="5">
    <location>
        <begin position="29"/>
        <end position="279"/>
    </location>
</feature>
<accession>V9KZQ5</accession>
<dbReference type="InterPro" id="IPR001507">
    <property type="entry name" value="ZP_dom"/>
</dbReference>
<dbReference type="PROSITE" id="PS51034">
    <property type="entry name" value="ZP_2"/>
    <property type="match status" value="1"/>
</dbReference>